<feature type="compositionally biased region" description="Basic and acidic residues" evidence="1">
    <location>
        <begin position="47"/>
        <end position="67"/>
    </location>
</feature>
<name>W0A6C2_9SPHN</name>
<dbReference type="EMBL" id="CP006644">
    <property type="protein sequence ID" value="AHE52007.1"/>
    <property type="molecule type" value="Genomic_DNA"/>
</dbReference>
<protein>
    <submittedName>
        <fullName evidence="2">Uncharacterized protein</fullName>
    </submittedName>
</protein>
<reference evidence="2 3" key="1">
    <citation type="submission" date="2013-07" db="EMBL/GenBank/DDBJ databases">
        <title>Completed genome of Sphingomonas sanxanigenens NX02.</title>
        <authorList>
            <person name="Ma T."/>
            <person name="Huang H."/>
            <person name="Wu M."/>
            <person name="Li X."/>
            <person name="Li G."/>
        </authorList>
    </citation>
    <scope>NUCLEOTIDE SEQUENCE [LARGE SCALE GENOMIC DNA]</scope>
    <source>
        <strain evidence="2 3">NX02</strain>
    </source>
</reference>
<evidence type="ECO:0000313" key="2">
    <source>
        <dbReference type="EMBL" id="AHE52007.1"/>
    </source>
</evidence>
<feature type="region of interest" description="Disordered" evidence="1">
    <location>
        <begin position="39"/>
        <end position="67"/>
    </location>
</feature>
<dbReference type="STRING" id="1123269.NX02_01205"/>
<keyword evidence="3" id="KW-1185">Reference proteome</keyword>
<evidence type="ECO:0000256" key="1">
    <source>
        <dbReference type="SAM" id="MobiDB-lite"/>
    </source>
</evidence>
<gene>
    <name evidence="2" type="ORF">NX02_01205</name>
</gene>
<accession>W0A6C2</accession>
<dbReference type="Proteomes" id="UP000018851">
    <property type="component" value="Chromosome"/>
</dbReference>
<dbReference type="AlphaFoldDB" id="W0A6C2"/>
<proteinExistence type="predicted"/>
<organism evidence="2 3">
    <name type="scientific">Sphingomonas sanxanigenens DSM 19645 = NX02</name>
    <dbReference type="NCBI Taxonomy" id="1123269"/>
    <lineage>
        <taxon>Bacteria</taxon>
        <taxon>Pseudomonadati</taxon>
        <taxon>Pseudomonadota</taxon>
        <taxon>Alphaproteobacteria</taxon>
        <taxon>Sphingomonadales</taxon>
        <taxon>Sphingomonadaceae</taxon>
        <taxon>Sphingomonas</taxon>
    </lineage>
</organism>
<dbReference type="KEGG" id="ssan:NX02_01205"/>
<sequence>MCAAFGHRADRGRAAHDGRDYWSKCRWCGKPLIRSMTGWRAGGETESDAHRQLMDDRDRHRTDAGLD</sequence>
<dbReference type="HOGENOM" id="CLU_183825_0_0_5"/>
<evidence type="ECO:0000313" key="3">
    <source>
        <dbReference type="Proteomes" id="UP000018851"/>
    </source>
</evidence>
<dbReference type="PATRIC" id="fig|1123269.5.peg.243"/>